<reference evidence="1" key="1">
    <citation type="submission" date="2019-10" db="EMBL/GenBank/DDBJ databases">
        <authorList>
            <person name="Soares A.E.R."/>
            <person name="Aleixo A."/>
            <person name="Schneider P."/>
            <person name="Miyaki C.Y."/>
            <person name="Schneider M.P."/>
            <person name="Mello C."/>
            <person name="Vasconcelos A.T.R."/>
        </authorList>
    </citation>
    <scope>NUCLEOTIDE SEQUENCE</scope>
    <source>
        <tissue evidence="1">Muscle</tissue>
    </source>
</reference>
<protein>
    <submittedName>
        <fullName evidence="1">Uncharacterized protein</fullName>
    </submittedName>
</protein>
<organism evidence="1 2">
    <name type="scientific">Willisornis vidua</name>
    <name type="common">Xingu scale-backed antbird</name>
    <dbReference type="NCBI Taxonomy" id="1566151"/>
    <lineage>
        <taxon>Eukaryota</taxon>
        <taxon>Metazoa</taxon>
        <taxon>Chordata</taxon>
        <taxon>Craniata</taxon>
        <taxon>Vertebrata</taxon>
        <taxon>Euteleostomi</taxon>
        <taxon>Archelosauria</taxon>
        <taxon>Archosauria</taxon>
        <taxon>Dinosauria</taxon>
        <taxon>Saurischia</taxon>
        <taxon>Theropoda</taxon>
        <taxon>Coelurosauria</taxon>
        <taxon>Aves</taxon>
        <taxon>Neognathae</taxon>
        <taxon>Neoaves</taxon>
        <taxon>Telluraves</taxon>
        <taxon>Australaves</taxon>
        <taxon>Passeriformes</taxon>
        <taxon>Thamnophilidae</taxon>
        <taxon>Willisornis</taxon>
    </lineage>
</organism>
<evidence type="ECO:0000313" key="1">
    <source>
        <dbReference type="EMBL" id="KAJ7412806.1"/>
    </source>
</evidence>
<sequence length="172" mass="19317">MTRGLEHLFYEDGLRELELSILEKRRLCGDLTVPKGSLQDRCPQWSQSHKPPVANKMKNIKYQNIDQMFINARRRIVQPMIDQSNRAGKFQVVSVFKSHRRKSSSSYSSGVPSPGLQGIPGDYVSQGGPMEYCVFTGYCQVKSPSGGYPEHIYTGLIPRAAGEIVPGQRDQK</sequence>
<dbReference type="EMBL" id="WHWB01034197">
    <property type="protein sequence ID" value="KAJ7412806.1"/>
    <property type="molecule type" value="Genomic_DNA"/>
</dbReference>
<keyword evidence="2" id="KW-1185">Reference proteome</keyword>
<dbReference type="Proteomes" id="UP001145742">
    <property type="component" value="Unassembled WGS sequence"/>
</dbReference>
<comment type="caution">
    <text evidence="1">The sequence shown here is derived from an EMBL/GenBank/DDBJ whole genome shotgun (WGS) entry which is preliminary data.</text>
</comment>
<evidence type="ECO:0000313" key="2">
    <source>
        <dbReference type="Proteomes" id="UP001145742"/>
    </source>
</evidence>
<dbReference type="Gene3D" id="1.10.10.60">
    <property type="entry name" value="Homeodomain-like"/>
    <property type="match status" value="1"/>
</dbReference>
<proteinExistence type="predicted"/>
<gene>
    <name evidence="1" type="ORF">WISP_94478</name>
</gene>
<accession>A0ABQ9D5Q5</accession>
<name>A0ABQ9D5Q5_9PASS</name>